<feature type="domain" description="PAC" evidence="4">
    <location>
        <begin position="177"/>
        <end position="231"/>
    </location>
</feature>
<evidence type="ECO:0000313" key="6">
    <source>
        <dbReference type="Proteomes" id="UP000640426"/>
    </source>
</evidence>
<dbReference type="InterPro" id="IPR000700">
    <property type="entry name" value="PAS-assoc_C"/>
</dbReference>
<evidence type="ECO:0000259" key="2">
    <source>
        <dbReference type="PROSITE" id="PS50111"/>
    </source>
</evidence>
<organism evidence="5 6">
    <name type="scientific">Sphingomonas mollis</name>
    <dbReference type="NCBI Taxonomy" id="2795726"/>
    <lineage>
        <taxon>Bacteria</taxon>
        <taxon>Pseudomonadati</taxon>
        <taxon>Pseudomonadota</taxon>
        <taxon>Alphaproteobacteria</taxon>
        <taxon>Sphingomonadales</taxon>
        <taxon>Sphingomonadaceae</taxon>
        <taxon>Sphingomonas</taxon>
    </lineage>
</organism>
<keyword evidence="1" id="KW-0807">Transducer</keyword>
<dbReference type="Gene3D" id="6.10.250.3200">
    <property type="match status" value="1"/>
</dbReference>
<dbReference type="SUPFAM" id="SSF58104">
    <property type="entry name" value="Methyl-accepting chemotaxis protein (MCP) signaling domain"/>
    <property type="match status" value="1"/>
</dbReference>
<evidence type="ECO:0000256" key="1">
    <source>
        <dbReference type="PROSITE-ProRule" id="PRU00284"/>
    </source>
</evidence>
<dbReference type="Pfam" id="PF08448">
    <property type="entry name" value="PAS_4"/>
    <property type="match status" value="1"/>
</dbReference>
<gene>
    <name evidence="5" type="ORF">JAO74_03930</name>
</gene>
<proteinExistence type="predicted"/>
<dbReference type="Proteomes" id="UP000640426">
    <property type="component" value="Unassembled WGS sequence"/>
</dbReference>
<protein>
    <submittedName>
        <fullName evidence="5">PAS domain-containing protein</fullName>
    </submittedName>
</protein>
<reference evidence="6" key="1">
    <citation type="submission" date="2020-12" db="EMBL/GenBank/DDBJ databases">
        <title>Hymenobacter sp.</title>
        <authorList>
            <person name="Kim M.K."/>
        </authorList>
    </citation>
    <scope>NUCLEOTIDE SEQUENCE [LARGE SCALE GENOMIC DNA]</scope>
    <source>
        <strain evidence="6">BT553</strain>
    </source>
</reference>
<comment type="caution">
    <text evidence="5">The sequence shown here is derived from an EMBL/GenBank/DDBJ whole genome shotgun (WGS) entry which is preliminary data.</text>
</comment>
<accession>A0ABS0XLM0</accession>
<dbReference type="SMART" id="SM00086">
    <property type="entry name" value="PAC"/>
    <property type="match status" value="2"/>
</dbReference>
<dbReference type="Pfam" id="PF08447">
    <property type="entry name" value="PAS_3"/>
    <property type="match status" value="1"/>
</dbReference>
<dbReference type="PROSITE" id="PS50113">
    <property type="entry name" value="PAC"/>
    <property type="match status" value="1"/>
</dbReference>
<evidence type="ECO:0000313" key="5">
    <source>
        <dbReference type="EMBL" id="MBJ6120939.1"/>
    </source>
</evidence>
<dbReference type="InterPro" id="IPR035965">
    <property type="entry name" value="PAS-like_dom_sf"/>
</dbReference>
<evidence type="ECO:0000259" key="4">
    <source>
        <dbReference type="PROSITE" id="PS50113"/>
    </source>
</evidence>
<dbReference type="PROSITE" id="PS50111">
    <property type="entry name" value="CHEMOTAXIS_TRANSDUC_2"/>
    <property type="match status" value="1"/>
</dbReference>
<keyword evidence="6" id="KW-1185">Reference proteome</keyword>
<feature type="domain" description="Methyl-accepting transducer" evidence="2">
    <location>
        <begin position="256"/>
        <end position="319"/>
    </location>
</feature>
<dbReference type="InterPro" id="IPR004089">
    <property type="entry name" value="MCPsignal_dom"/>
</dbReference>
<dbReference type="PROSITE" id="PS50112">
    <property type="entry name" value="PAS"/>
    <property type="match status" value="1"/>
</dbReference>
<evidence type="ECO:0000259" key="3">
    <source>
        <dbReference type="PROSITE" id="PS50112"/>
    </source>
</evidence>
<name>A0ABS0XLM0_9SPHN</name>
<dbReference type="CDD" id="cd00130">
    <property type="entry name" value="PAS"/>
    <property type="match status" value="2"/>
</dbReference>
<dbReference type="InterPro" id="IPR013655">
    <property type="entry name" value="PAS_fold_3"/>
</dbReference>
<dbReference type="PANTHER" id="PTHR24422">
    <property type="entry name" value="CHEMOTAXIS PROTEIN METHYLTRANSFERASE"/>
    <property type="match status" value="1"/>
</dbReference>
<dbReference type="EMBL" id="JAELXS010000002">
    <property type="protein sequence ID" value="MBJ6120939.1"/>
    <property type="molecule type" value="Genomic_DNA"/>
</dbReference>
<dbReference type="Pfam" id="PF00015">
    <property type="entry name" value="MCPsignal"/>
    <property type="match status" value="1"/>
</dbReference>
<dbReference type="InterPro" id="IPR001610">
    <property type="entry name" value="PAC"/>
</dbReference>
<dbReference type="InterPro" id="IPR000014">
    <property type="entry name" value="PAS"/>
</dbReference>
<dbReference type="InterPro" id="IPR013656">
    <property type="entry name" value="PAS_4"/>
</dbReference>
<sequence length="319" mass="35594">MAFTPDGRIVDVNDRMLGMLDRRRDAILGMAHDDVWEATEGEDPRQSWTRLCSGHSVLGQYQGRDHGDRPIWIDAAYYPIVDDCGSVIRIIMIGHDITAARQRANEAERWRTAIDASQAVIEFDIDGTVLEANDIFLELFGYRHEEVLGRHHRIFCDTAHVASPEYRAFWAMLGSGRFVADRFRRIAADGSSRWIQATYTPILDVTGKPVKIVKLATDVTAQFRLEEEVAARLEETGRFRNEAEARRREAEQLIVQLSKVVETVAGIATQTNLLALNASIEAARAGEAGLGFSVVAAEVKKLASDTRKATALARRMIAD</sequence>
<dbReference type="PANTHER" id="PTHR24422:SF10">
    <property type="entry name" value="CHEMOTAXIS PROTEIN METHYLTRANSFERASE 2"/>
    <property type="match status" value="1"/>
</dbReference>
<dbReference type="Gene3D" id="3.30.450.20">
    <property type="entry name" value="PAS domain"/>
    <property type="match status" value="2"/>
</dbReference>
<dbReference type="SUPFAM" id="SSF55785">
    <property type="entry name" value="PYP-like sensor domain (PAS domain)"/>
    <property type="match status" value="2"/>
</dbReference>
<feature type="domain" description="PAS" evidence="3">
    <location>
        <begin position="106"/>
        <end position="150"/>
    </location>
</feature>
<dbReference type="InterPro" id="IPR050903">
    <property type="entry name" value="Bact_Chemotaxis_MeTrfase"/>
</dbReference>
<dbReference type="NCBIfam" id="TIGR00229">
    <property type="entry name" value="sensory_box"/>
    <property type="match status" value="1"/>
</dbReference>